<evidence type="ECO:0000256" key="1">
    <source>
        <dbReference type="SAM" id="MobiDB-lite"/>
    </source>
</evidence>
<evidence type="ECO:0000313" key="3">
    <source>
        <dbReference type="Proteomes" id="UP000073492"/>
    </source>
</evidence>
<dbReference type="PANTHER" id="PTHR44163:SF1">
    <property type="entry name" value="U3 SMALL NUCLEOLAR RNA-ASSOCIATED PROTEIN 4 HOMOLOG"/>
    <property type="match status" value="1"/>
</dbReference>
<dbReference type="InterPro" id="IPR015943">
    <property type="entry name" value="WD40/YVTN_repeat-like_dom_sf"/>
</dbReference>
<dbReference type="InterPro" id="IPR011047">
    <property type="entry name" value="Quinoprotein_ADH-like_sf"/>
</dbReference>
<dbReference type="Gene3D" id="2.130.10.10">
    <property type="entry name" value="YVTN repeat-like/Quinoprotein amine dehydrogenase"/>
    <property type="match status" value="3"/>
</dbReference>
<dbReference type="STRING" id="113226.A0A139I6V2"/>
<feature type="region of interest" description="Disordered" evidence="1">
    <location>
        <begin position="635"/>
        <end position="665"/>
    </location>
</feature>
<feature type="compositionally biased region" description="Polar residues" evidence="1">
    <location>
        <begin position="635"/>
        <end position="648"/>
    </location>
</feature>
<dbReference type="OrthoDB" id="8883818at2759"/>
<dbReference type="GO" id="GO:0034455">
    <property type="term" value="C:t-UTP complex"/>
    <property type="evidence" value="ECO:0007669"/>
    <property type="project" value="TreeGrafter"/>
</dbReference>
<comment type="caution">
    <text evidence="2">The sequence shown here is derived from an EMBL/GenBank/DDBJ whole genome shotgun (WGS) entry which is preliminary data.</text>
</comment>
<dbReference type="AlphaFoldDB" id="A0A139I6V2"/>
<dbReference type="GO" id="GO:0032040">
    <property type="term" value="C:small-subunit processome"/>
    <property type="evidence" value="ECO:0007669"/>
    <property type="project" value="TreeGrafter"/>
</dbReference>
<feature type="region of interest" description="Disordered" evidence="1">
    <location>
        <begin position="750"/>
        <end position="786"/>
    </location>
</feature>
<dbReference type="SUPFAM" id="SSF50998">
    <property type="entry name" value="Quinoprotein alcohol dehydrogenase-like"/>
    <property type="match status" value="2"/>
</dbReference>
<reference evidence="2 3" key="1">
    <citation type="submission" date="2015-07" db="EMBL/GenBank/DDBJ databases">
        <title>Comparative genomics of the Sigatoka disease complex on banana suggests a link between parallel evolutionary changes in Pseudocercospora fijiensis and Pseudocercospora eumusae and increased virulence on the banana host.</title>
        <authorList>
            <person name="Chang T.-C."/>
            <person name="Salvucci A."/>
            <person name="Crous P.W."/>
            <person name="Stergiopoulos I."/>
        </authorList>
    </citation>
    <scope>NUCLEOTIDE SEQUENCE [LARGE SCALE GENOMIC DNA]</scope>
    <source>
        <strain evidence="2 3">CBS 116634</strain>
    </source>
</reference>
<evidence type="ECO:0000313" key="2">
    <source>
        <dbReference type="EMBL" id="KXT10480.1"/>
    </source>
</evidence>
<sequence>MDVHRSRFVPFPVHAITAVAFSRSTEEAKLPHGVPQPTLRLAIGRDNGQIEIWNEFAGRWVQERIFTGDKSVDGLAWTREPDEVDFEGQPVLGQYRLFSIASSPHLLEWDLQRGDLKKRSTGNFSEVWCFAVQPRLPPDGNTESKSQDLVAGCGDGTIALLSTADDDLQFQRFLARISGKRAKCISITYQNRDRIVAGFADSNIRIIDTRNGNIVRTMSLGNGVPPAPKNKFVWKVRCLPNGDIVSGDSDGDVVFWDGRSYSLNQKIKGHDSDCVDIVTGSDGKTVITGSLDGRVAVHHNIAHANGRKTWAKTHHRRIHAKSEVKAMAAYDGKDLSVVVSGGSDFAPTVIPIRDYGKADPKSLSHLPQAQSPIVSARRARLLASWWDNSISIWRIARPHEVEFGPEPQPPRKLVGKLVLKSKQSISSMAISDDGKVLAAATYAEFKLFQLRRSPGSHTIDFKPMILPSAVATAGARLVCFSPDCKWLAIVNLDNEVHVLRLAQDPSKPKRVTVVNTDVELERQHRTPRAQSAYKGYEEAITRLTFSHDSCILVVSDISGHIDSWVLEGHEDLTAPQIDVTVDDSKQDNSVESSSDSSDDEDGHIFLFHGQHWTDNPAAHLLPRLDSAALVLTFRPSTSTPSSGATNGNPGVHPTRHNPHAHSHQLPQGPHRLWIMTTKHQMYEFDVLEGRLSDWSRRNPTSSLPEDFKKLKDRVLGAVWDVSEHRERLWLYGSYWLFMLNVKGDIAQTTKRRRHSSSANGISSKALKRSGSNGQMSQWNRDGLPSRALRSENGVSMDIDLDAQPQGGDMDLYDRESDGDELRLARIKGTYEGENFNSLDSQAVQERKWWCTYKYRSILGMVPLENERPGSNEQVEVVIVERPLWDVQEGMGGLRVGSR</sequence>
<protein>
    <submittedName>
        <fullName evidence="2">Uncharacterized protein</fullName>
    </submittedName>
</protein>
<dbReference type="SMART" id="SM00320">
    <property type="entry name" value="WD40"/>
    <property type="match status" value="7"/>
</dbReference>
<proteinExistence type="predicted"/>
<dbReference type="GO" id="GO:0003723">
    <property type="term" value="F:RNA binding"/>
    <property type="evidence" value="ECO:0007669"/>
    <property type="project" value="TreeGrafter"/>
</dbReference>
<feature type="region of interest" description="Disordered" evidence="1">
    <location>
        <begin position="578"/>
        <end position="601"/>
    </location>
</feature>
<dbReference type="InterPro" id="IPR046351">
    <property type="entry name" value="UTP4"/>
</dbReference>
<dbReference type="GO" id="GO:0000462">
    <property type="term" value="P:maturation of SSU-rRNA from tricistronic rRNA transcript (SSU-rRNA, 5.8S rRNA, LSU-rRNA)"/>
    <property type="evidence" value="ECO:0007669"/>
    <property type="project" value="InterPro"/>
</dbReference>
<accession>A0A139I6V2</accession>
<dbReference type="EMBL" id="LFZO01000259">
    <property type="protein sequence ID" value="KXT10480.1"/>
    <property type="molecule type" value="Genomic_DNA"/>
</dbReference>
<dbReference type="GO" id="GO:0030686">
    <property type="term" value="C:90S preribosome"/>
    <property type="evidence" value="ECO:0007669"/>
    <property type="project" value="InterPro"/>
</dbReference>
<dbReference type="Pfam" id="PF00400">
    <property type="entry name" value="WD40"/>
    <property type="match status" value="2"/>
</dbReference>
<feature type="compositionally biased region" description="Polar residues" evidence="1">
    <location>
        <begin position="769"/>
        <end position="779"/>
    </location>
</feature>
<name>A0A139I6V2_9PEZI</name>
<dbReference type="Proteomes" id="UP000073492">
    <property type="component" value="Unassembled WGS sequence"/>
</dbReference>
<dbReference type="InterPro" id="IPR001680">
    <property type="entry name" value="WD40_rpt"/>
</dbReference>
<keyword evidence="3" id="KW-1185">Reference proteome</keyword>
<gene>
    <name evidence="2" type="ORF">AC579_8885</name>
</gene>
<dbReference type="PANTHER" id="PTHR44163">
    <property type="entry name" value="U3 SMALL NUCLEOLAR RNA-ASSOCIATED PROTEIN 4 HOMOLOG"/>
    <property type="match status" value="1"/>
</dbReference>
<organism evidence="2 3">
    <name type="scientific">Pseudocercospora musae</name>
    <dbReference type="NCBI Taxonomy" id="113226"/>
    <lineage>
        <taxon>Eukaryota</taxon>
        <taxon>Fungi</taxon>
        <taxon>Dikarya</taxon>
        <taxon>Ascomycota</taxon>
        <taxon>Pezizomycotina</taxon>
        <taxon>Dothideomycetes</taxon>
        <taxon>Dothideomycetidae</taxon>
        <taxon>Mycosphaerellales</taxon>
        <taxon>Mycosphaerellaceae</taxon>
        <taxon>Pseudocercospora</taxon>
    </lineage>
</organism>
<feature type="compositionally biased region" description="Basic residues" evidence="1">
    <location>
        <begin position="653"/>
        <end position="662"/>
    </location>
</feature>